<protein>
    <recommendedName>
        <fullName evidence="4">Heat shock 70 kDa protein 12A</fullName>
    </recommendedName>
</protein>
<proteinExistence type="predicted"/>
<dbReference type="InterPro" id="IPR043129">
    <property type="entry name" value="ATPase_NBD"/>
</dbReference>
<name>A0AAE0WAN5_9BIVA</name>
<feature type="region of interest" description="Disordered" evidence="1">
    <location>
        <begin position="6"/>
        <end position="25"/>
    </location>
</feature>
<dbReference type="SUPFAM" id="SSF53067">
    <property type="entry name" value="Actin-like ATPase domain"/>
    <property type="match status" value="1"/>
</dbReference>
<reference evidence="2" key="3">
    <citation type="submission" date="2023-05" db="EMBL/GenBank/DDBJ databases">
        <authorList>
            <person name="Smith C.H."/>
        </authorList>
    </citation>
    <scope>NUCLEOTIDE SEQUENCE</scope>
    <source>
        <strain evidence="2">CHS0354</strain>
        <tissue evidence="2">Mantle</tissue>
    </source>
</reference>
<sequence length="282" mass="32075">MFCCKKSKRPSYHPSGTPSYHPSGTPSYHSYETQIWRSSGTSLLVAAIDFGTTYSGWAFSFKHEFEKEPEKVSAKNWTGGQLVTLKAPTTVLIKPDGKTLDSFGYEAESKYAELTNQGNNEHETWYYFHRFKMLLHEKMELKRDLELEDETRKILPAKTVFSLTIRYLKEDMLNTSRDRLGGDEIREDEITWVLTVPAIWNDAAKQFMREAAVEAGIKNENLKIALEPEAASIFCRLLPVEKMDGAGVSSFIARSRYMVLDAGGNPEVLEVCWKSGTARYDQ</sequence>
<gene>
    <name evidence="2" type="ORF">CHS0354_002895</name>
</gene>
<evidence type="ECO:0000313" key="3">
    <source>
        <dbReference type="Proteomes" id="UP001195483"/>
    </source>
</evidence>
<evidence type="ECO:0000256" key="1">
    <source>
        <dbReference type="SAM" id="MobiDB-lite"/>
    </source>
</evidence>
<organism evidence="2 3">
    <name type="scientific">Potamilus streckersoni</name>
    <dbReference type="NCBI Taxonomy" id="2493646"/>
    <lineage>
        <taxon>Eukaryota</taxon>
        <taxon>Metazoa</taxon>
        <taxon>Spiralia</taxon>
        <taxon>Lophotrochozoa</taxon>
        <taxon>Mollusca</taxon>
        <taxon>Bivalvia</taxon>
        <taxon>Autobranchia</taxon>
        <taxon>Heteroconchia</taxon>
        <taxon>Palaeoheterodonta</taxon>
        <taxon>Unionida</taxon>
        <taxon>Unionoidea</taxon>
        <taxon>Unionidae</taxon>
        <taxon>Ambleminae</taxon>
        <taxon>Lampsilini</taxon>
        <taxon>Potamilus</taxon>
    </lineage>
</organism>
<comment type="caution">
    <text evidence="2">The sequence shown here is derived from an EMBL/GenBank/DDBJ whole genome shotgun (WGS) entry which is preliminary data.</text>
</comment>
<dbReference type="Proteomes" id="UP001195483">
    <property type="component" value="Unassembled WGS sequence"/>
</dbReference>
<dbReference type="PANTHER" id="PTHR14187">
    <property type="entry name" value="ALPHA KINASE/ELONGATION FACTOR 2 KINASE"/>
    <property type="match status" value="1"/>
</dbReference>
<dbReference type="Gene3D" id="3.30.420.40">
    <property type="match status" value="1"/>
</dbReference>
<reference evidence="2" key="1">
    <citation type="journal article" date="2021" name="Genome Biol. Evol.">
        <title>A High-Quality Reference Genome for a Parasitic Bivalve with Doubly Uniparental Inheritance (Bivalvia: Unionida).</title>
        <authorList>
            <person name="Smith C.H."/>
        </authorList>
    </citation>
    <scope>NUCLEOTIDE SEQUENCE</scope>
    <source>
        <strain evidence="2">CHS0354</strain>
    </source>
</reference>
<dbReference type="EMBL" id="JAEAOA010000230">
    <property type="protein sequence ID" value="KAK3607274.1"/>
    <property type="molecule type" value="Genomic_DNA"/>
</dbReference>
<evidence type="ECO:0000313" key="2">
    <source>
        <dbReference type="EMBL" id="KAK3607274.1"/>
    </source>
</evidence>
<reference evidence="2" key="2">
    <citation type="journal article" date="2021" name="Genome Biol. Evol.">
        <title>Developing a high-quality reference genome for a parasitic bivalve with doubly uniparental inheritance (Bivalvia: Unionida).</title>
        <authorList>
            <person name="Smith C.H."/>
        </authorList>
    </citation>
    <scope>NUCLEOTIDE SEQUENCE</scope>
    <source>
        <strain evidence="2">CHS0354</strain>
        <tissue evidence="2">Mantle</tissue>
    </source>
</reference>
<dbReference type="PANTHER" id="PTHR14187:SF5">
    <property type="entry name" value="HEAT SHOCK 70 KDA PROTEIN 12A"/>
    <property type="match status" value="1"/>
</dbReference>
<keyword evidence="3" id="KW-1185">Reference proteome</keyword>
<accession>A0AAE0WAN5</accession>
<evidence type="ECO:0008006" key="4">
    <source>
        <dbReference type="Google" id="ProtNLM"/>
    </source>
</evidence>
<feature type="compositionally biased region" description="Polar residues" evidence="1">
    <location>
        <begin position="14"/>
        <end position="25"/>
    </location>
</feature>
<dbReference type="AlphaFoldDB" id="A0AAE0WAN5"/>